<evidence type="ECO:0000256" key="3">
    <source>
        <dbReference type="PROSITE-ProRule" id="PRU00433"/>
    </source>
</evidence>
<keyword evidence="3" id="KW-0349">Heme</keyword>
<feature type="region of interest" description="Disordered" evidence="4">
    <location>
        <begin position="664"/>
        <end position="684"/>
    </location>
</feature>
<protein>
    <submittedName>
        <fullName evidence="7">Planctomycete cytochrome C</fullName>
    </submittedName>
</protein>
<evidence type="ECO:0000259" key="6">
    <source>
        <dbReference type="PROSITE" id="PS51007"/>
    </source>
</evidence>
<dbReference type="OrthoDB" id="9809746at2"/>
<reference evidence="7 8" key="1">
    <citation type="submission" date="2019-02" db="EMBL/GenBank/DDBJ databases">
        <title>Deep-cultivation of Planctomycetes and their phenomic and genomic characterization uncovers novel biology.</title>
        <authorList>
            <person name="Wiegand S."/>
            <person name="Jogler M."/>
            <person name="Boedeker C."/>
            <person name="Pinto D."/>
            <person name="Vollmers J."/>
            <person name="Rivas-Marin E."/>
            <person name="Kohn T."/>
            <person name="Peeters S.H."/>
            <person name="Heuer A."/>
            <person name="Rast P."/>
            <person name="Oberbeckmann S."/>
            <person name="Bunk B."/>
            <person name="Jeske O."/>
            <person name="Meyerdierks A."/>
            <person name="Storesund J.E."/>
            <person name="Kallscheuer N."/>
            <person name="Luecker S."/>
            <person name="Lage O.M."/>
            <person name="Pohl T."/>
            <person name="Merkel B.J."/>
            <person name="Hornburger P."/>
            <person name="Mueller R.-W."/>
            <person name="Bruemmer F."/>
            <person name="Labrenz M."/>
            <person name="Spormann A.M."/>
            <person name="Op den Camp H."/>
            <person name="Overmann J."/>
            <person name="Amann R."/>
            <person name="Jetten M.S.M."/>
            <person name="Mascher T."/>
            <person name="Medema M.H."/>
            <person name="Devos D.P."/>
            <person name="Kaster A.-K."/>
            <person name="Ovreas L."/>
            <person name="Rohde M."/>
            <person name="Galperin M.Y."/>
            <person name="Jogler C."/>
        </authorList>
    </citation>
    <scope>NUCLEOTIDE SEQUENCE [LARGE SCALE GENOMIC DNA]</scope>
    <source>
        <strain evidence="7 8">ETA_A8</strain>
    </source>
</reference>
<proteinExistence type="predicted"/>
<dbReference type="GO" id="GO:0046872">
    <property type="term" value="F:metal ion binding"/>
    <property type="evidence" value="ECO:0007669"/>
    <property type="project" value="UniProtKB-KW"/>
</dbReference>
<dbReference type="InterPro" id="IPR011429">
    <property type="entry name" value="Cyt_c_Planctomycete-type"/>
</dbReference>
<keyword evidence="1 3" id="KW-0479">Metal-binding</keyword>
<keyword evidence="5" id="KW-1133">Transmembrane helix</keyword>
<name>A0A517YE11_9BACT</name>
<sequence length="684" mass="72284">MVASLSGPKVSAIGTVIRGKNSKFAGIDNYQREMGMSKSRWLNRLVGCFVSLVLGLPCVVWAAPTAEQREELAAIATLMTKAGNLFQNGKHKEAADAVKEVQSRLEKIAAVGDDQITNQLVPIHKRLTNAHALLELEGLTLPELKPLAALAAVAAKPDPNAPAGAPGGAGEVSFTKQVVPILNSRCGGCHVRKASGMFSMASYAALMKGPPAGLVIFKGDGKGSVLMEKIDDGEMPPSGQKIPAAEIEMLRKWITEGAKFDGADPMGDITALATAGTPAATPAAPIVQQATGKETISFAKDIAPVLAANCNGCHGTNRPRENFSVNTFESLLKGGDAGVNILPGKPGDSLLIKKLKGTAADGGRMPLNQPALADTVIAKFEKWIEEGAKFDGPDAKQPVAELAAITKAINSTHEQLSQDRAVVALQNWALTLPGEEPARIETTNYLVLGNVGPNTLTEIGEQAEALAPKVAEVFKAPADQPLVKGRLTLFVFRDRYSYSEFGKMVERRSLPQPWRGHFKFSTVDAYAGVVVPKAGTTQDYSVQGLITQQLAGTYMASLGKGVPYWFAAGTGRVVSARLSPGDARVGAWDEAVPGVVSSMPASDAFLNGNMEQEAADIAAYSFVRTLMADSRRFQMLVDALRKGGDFTKSFSDVYGGSPAQVTAAWAPKAASSKPKTTRPLPPKK</sequence>
<gene>
    <name evidence="7" type="ORF">ETAA8_35710</name>
</gene>
<feature type="domain" description="Cytochrome c" evidence="6">
    <location>
        <begin position="165"/>
        <end position="258"/>
    </location>
</feature>
<feature type="domain" description="Cytochrome c" evidence="6">
    <location>
        <begin position="287"/>
        <end position="388"/>
    </location>
</feature>
<keyword evidence="5" id="KW-0472">Membrane</keyword>
<dbReference type="KEGG" id="aagg:ETAA8_35710"/>
<feature type="transmembrane region" description="Helical" evidence="5">
    <location>
        <begin position="41"/>
        <end position="63"/>
    </location>
</feature>
<dbReference type="GO" id="GO:0009055">
    <property type="term" value="F:electron transfer activity"/>
    <property type="evidence" value="ECO:0007669"/>
    <property type="project" value="InterPro"/>
</dbReference>
<dbReference type="EMBL" id="CP036274">
    <property type="protein sequence ID" value="QDU28470.1"/>
    <property type="molecule type" value="Genomic_DNA"/>
</dbReference>
<dbReference type="PANTHER" id="PTHR35889:SF3">
    <property type="entry name" value="F-BOX DOMAIN-CONTAINING PROTEIN"/>
    <property type="match status" value="1"/>
</dbReference>
<accession>A0A517YE11</accession>
<feature type="compositionally biased region" description="Low complexity" evidence="4">
    <location>
        <begin position="664"/>
        <end position="678"/>
    </location>
</feature>
<evidence type="ECO:0000256" key="5">
    <source>
        <dbReference type="SAM" id="Phobius"/>
    </source>
</evidence>
<dbReference type="Pfam" id="PF07635">
    <property type="entry name" value="PSCyt1"/>
    <property type="match status" value="2"/>
</dbReference>
<dbReference type="GO" id="GO:0020037">
    <property type="term" value="F:heme binding"/>
    <property type="evidence" value="ECO:0007669"/>
    <property type="project" value="InterPro"/>
</dbReference>
<dbReference type="AlphaFoldDB" id="A0A517YE11"/>
<dbReference type="PANTHER" id="PTHR35889">
    <property type="entry name" value="CYCLOINULO-OLIGOSACCHARIDE FRUCTANOTRANSFERASE-RELATED"/>
    <property type="match status" value="1"/>
</dbReference>
<keyword evidence="8" id="KW-1185">Reference proteome</keyword>
<organism evidence="7 8">
    <name type="scientific">Anatilimnocola aggregata</name>
    <dbReference type="NCBI Taxonomy" id="2528021"/>
    <lineage>
        <taxon>Bacteria</taxon>
        <taxon>Pseudomonadati</taxon>
        <taxon>Planctomycetota</taxon>
        <taxon>Planctomycetia</taxon>
        <taxon>Pirellulales</taxon>
        <taxon>Pirellulaceae</taxon>
        <taxon>Anatilimnocola</taxon>
    </lineage>
</organism>
<evidence type="ECO:0000256" key="2">
    <source>
        <dbReference type="ARBA" id="ARBA00023004"/>
    </source>
</evidence>
<evidence type="ECO:0000313" key="7">
    <source>
        <dbReference type="EMBL" id="QDU28470.1"/>
    </source>
</evidence>
<evidence type="ECO:0000256" key="1">
    <source>
        <dbReference type="ARBA" id="ARBA00022723"/>
    </source>
</evidence>
<keyword evidence="5" id="KW-0812">Transmembrane</keyword>
<evidence type="ECO:0000256" key="4">
    <source>
        <dbReference type="SAM" id="MobiDB-lite"/>
    </source>
</evidence>
<evidence type="ECO:0000313" key="8">
    <source>
        <dbReference type="Proteomes" id="UP000315017"/>
    </source>
</evidence>
<dbReference type="InterPro" id="IPR009056">
    <property type="entry name" value="Cyt_c-like_dom"/>
</dbReference>
<dbReference type="PROSITE" id="PS51007">
    <property type="entry name" value="CYTC"/>
    <property type="match status" value="2"/>
</dbReference>
<dbReference type="Proteomes" id="UP000315017">
    <property type="component" value="Chromosome"/>
</dbReference>
<keyword evidence="2 3" id="KW-0408">Iron</keyword>